<comment type="similarity">
    <text evidence="3">Belongs to the glycosyl hydrolase 2 family.</text>
</comment>
<evidence type="ECO:0000256" key="2">
    <source>
        <dbReference type="ARBA" id="ARBA00003150"/>
    </source>
</evidence>
<evidence type="ECO:0000256" key="1">
    <source>
        <dbReference type="ARBA" id="ARBA00000829"/>
    </source>
</evidence>
<comment type="subunit">
    <text evidence="4">Monomer.</text>
</comment>
<keyword evidence="7" id="KW-0732">Signal</keyword>
<dbReference type="PANTHER" id="PTHR43730">
    <property type="entry name" value="BETA-MANNOSIDASE"/>
    <property type="match status" value="1"/>
</dbReference>
<evidence type="ECO:0000256" key="11">
    <source>
        <dbReference type="ARBA" id="ARBA00023295"/>
    </source>
</evidence>
<organism evidence="18 19">
    <name type="scientific">Cordylochernes scorpioides</name>
    <dbReference type="NCBI Taxonomy" id="51811"/>
    <lineage>
        <taxon>Eukaryota</taxon>
        <taxon>Metazoa</taxon>
        <taxon>Ecdysozoa</taxon>
        <taxon>Arthropoda</taxon>
        <taxon>Chelicerata</taxon>
        <taxon>Arachnida</taxon>
        <taxon>Pseudoscorpiones</taxon>
        <taxon>Cheliferoidea</taxon>
        <taxon>Chernetidae</taxon>
        <taxon>Cordylochernes</taxon>
    </lineage>
</organism>
<evidence type="ECO:0000259" key="17">
    <source>
        <dbReference type="Pfam" id="PF22666"/>
    </source>
</evidence>
<dbReference type="InterPro" id="IPR017853">
    <property type="entry name" value="GH"/>
</dbReference>
<keyword evidence="11" id="KW-0326">Glycosidase</keyword>
<evidence type="ECO:0000313" key="19">
    <source>
        <dbReference type="Proteomes" id="UP001235939"/>
    </source>
</evidence>
<dbReference type="Gene3D" id="2.60.120.260">
    <property type="entry name" value="Galactose-binding domain-like"/>
    <property type="match status" value="1"/>
</dbReference>
<dbReference type="EMBL" id="CP092882">
    <property type="protein sequence ID" value="UYV81238.1"/>
    <property type="molecule type" value="Genomic_DNA"/>
</dbReference>
<evidence type="ECO:0000256" key="5">
    <source>
        <dbReference type="ARBA" id="ARBA00012754"/>
    </source>
</evidence>
<feature type="domain" description="Beta-mannosidase-like galactose-binding" evidence="17">
    <location>
        <begin position="11"/>
        <end position="180"/>
    </location>
</feature>
<evidence type="ECO:0000256" key="4">
    <source>
        <dbReference type="ARBA" id="ARBA00011245"/>
    </source>
</evidence>
<dbReference type="Pfam" id="PF17753">
    <property type="entry name" value="Ig_mannosidase"/>
    <property type="match status" value="1"/>
</dbReference>
<evidence type="ECO:0000256" key="10">
    <source>
        <dbReference type="ARBA" id="ARBA00023180"/>
    </source>
</evidence>
<dbReference type="InterPro" id="IPR041625">
    <property type="entry name" value="Beta-mannosidase_Ig"/>
</dbReference>
<dbReference type="Proteomes" id="UP001235939">
    <property type="component" value="Chromosome 20"/>
</dbReference>
<dbReference type="SUPFAM" id="SSF51445">
    <property type="entry name" value="(Trans)glycosidases"/>
    <property type="match status" value="1"/>
</dbReference>
<evidence type="ECO:0000256" key="8">
    <source>
        <dbReference type="ARBA" id="ARBA00022801"/>
    </source>
</evidence>
<comment type="function">
    <text evidence="2">Exoglycosidase that cleaves the single beta-linked mannose residue from the non-reducing end of all N-linked glycoprotein oligosaccharides.</text>
</comment>
<sequence>MLKLAAVLTDDTVKATVPGGVYTDLLRANKIQDPYYGYRDVEYRWIPRENWTYYTNFTVPKDFPSKNYTTLVFHGLDTVATVTLNGHIIGESNNQFVRYKFNVTDVLKKGETNQLEVTFQSPVSYATEQSQAYETKYGYPVAPNCPVDVQNGECHVNFIRKAQSSFSWDWGPSFPSSGIWNYQRNWKLGVQSYLEGSVEGEINGTLTLTLEDSLVLLEENVTLDFGPSLTANISVTTVIPQNYPIHLWWPNGYGSQQLYNLTVNFTAVDGTKAEISIRKLKIGFRTVQLIQEKLPSSGESFVLTVNGLPIFGKGSNWIPADSFQERVSKDYLRELLGAAREANMNMLRVWGGGYYESEEFYGLADEMGILIWQDFMFACNLYPTDPDFLESVSTEVVQQVRRLQHHPSVAIWAGNNENEQALAQEWWGLVSKHLPQYKKDYIKLYISTVMPLVETIDPSRPFLPSSPSNGHLTQQQNWVSDNPNDPSHGDSNIPLVPVHFYDYYMNGWNSSGYQTPRFSSEYGFQSLPSMETLLNVSTPADWDNYPFSKWLNHRQHSAFGTVSICIQIIYHMYLPKKGCKPSNQSFEDLIYLSQAMSIKTETEHYRRWKSSADSSGRGYTMGALYWQLNDIWQAPSWSSIGVMTESLYVVVPEYGGRWKMLQYYAKDFFAPILPSLVAKTENKKEVIQTWIISDDVMFHKDIQVILRVYSWESAEPHVVINQTIALPPLTAVKLATNTTAELLKSAGCPSVNHCFLHVSLHSLKGDLIGPDNYLFLGPFYRAVGLTPANLTISEVSESNGVFSLNLNTTSIAPFVWLESSGVHGHFSQNGFLMVEPQKDVHFYCSPLSKCPTLDQFKSSLSVKSLLDVCGEE</sequence>
<evidence type="ECO:0000256" key="3">
    <source>
        <dbReference type="ARBA" id="ARBA00007401"/>
    </source>
</evidence>
<protein>
    <recommendedName>
        <fullName evidence="6">Beta-mannosidase</fullName>
        <ecNumber evidence="5">3.2.1.25</ecNumber>
    </recommendedName>
    <alternativeName>
        <fullName evidence="12">Lysosomal beta A mannosidase</fullName>
    </alternativeName>
    <alternativeName>
        <fullName evidence="13">Mannanase</fullName>
    </alternativeName>
</protein>
<dbReference type="InterPro" id="IPR036156">
    <property type="entry name" value="Beta-gal/glucu_dom_sf"/>
</dbReference>
<dbReference type="InterPro" id="IPR008979">
    <property type="entry name" value="Galactose-bd-like_sf"/>
</dbReference>
<feature type="domain" description="Glycoside hydrolase family 2 catalytic" evidence="15">
    <location>
        <begin position="304"/>
        <end position="529"/>
    </location>
</feature>
<feature type="domain" description="Beta-mannosidase Ig-fold" evidence="16">
    <location>
        <begin position="787"/>
        <end position="867"/>
    </location>
</feature>
<evidence type="ECO:0000259" key="15">
    <source>
        <dbReference type="Pfam" id="PF02836"/>
    </source>
</evidence>
<keyword evidence="19" id="KW-1185">Reference proteome</keyword>
<dbReference type="InterPro" id="IPR006103">
    <property type="entry name" value="Glyco_hydro_2_cat"/>
</dbReference>
<feature type="compositionally biased region" description="Polar residues" evidence="14">
    <location>
        <begin position="465"/>
        <end position="485"/>
    </location>
</feature>
<proteinExistence type="inferred from homology"/>
<dbReference type="InterPro" id="IPR050887">
    <property type="entry name" value="Beta-mannosidase_GH2"/>
</dbReference>
<dbReference type="InterPro" id="IPR013783">
    <property type="entry name" value="Ig-like_fold"/>
</dbReference>
<evidence type="ECO:0000256" key="12">
    <source>
        <dbReference type="ARBA" id="ARBA00032581"/>
    </source>
</evidence>
<dbReference type="SUPFAM" id="SSF49303">
    <property type="entry name" value="beta-Galactosidase/glucuronidase domain"/>
    <property type="match status" value="1"/>
</dbReference>
<reference evidence="18 19" key="1">
    <citation type="submission" date="2022-01" db="EMBL/GenBank/DDBJ databases">
        <title>A chromosomal length assembly of Cordylochernes scorpioides.</title>
        <authorList>
            <person name="Zeh D."/>
            <person name="Zeh J."/>
        </authorList>
    </citation>
    <scope>NUCLEOTIDE SEQUENCE [LARGE SCALE GENOMIC DNA]</scope>
    <source>
        <strain evidence="18">IN4F17</strain>
        <tissue evidence="18">Whole Body</tissue>
    </source>
</reference>
<evidence type="ECO:0000313" key="18">
    <source>
        <dbReference type="EMBL" id="UYV81238.1"/>
    </source>
</evidence>
<evidence type="ECO:0000256" key="14">
    <source>
        <dbReference type="SAM" id="MobiDB-lite"/>
    </source>
</evidence>
<keyword evidence="9" id="KW-1015">Disulfide bond</keyword>
<name>A0ABY6LN03_9ARAC</name>
<comment type="catalytic activity">
    <reaction evidence="1">
        <text>Hydrolysis of terminal, non-reducing beta-D-mannose residues in beta-D-mannosides.</text>
        <dbReference type="EC" id="3.2.1.25"/>
    </reaction>
</comment>
<evidence type="ECO:0000256" key="9">
    <source>
        <dbReference type="ARBA" id="ARBA00023157"/>
    </source>
</evidence>
<dbReference type="Pfam" id="PF22666">
    <property type="entry name" value="Glyco_hydro_2_N2"/>
    <property type="match status" value="1"/>
</dbReference>
<dbReference type="PANTHER" id="PTHR43730:SF1">
    <property type="entry name" value="BETA-MANNOSIDASE"/>
    <property type="match status" value="1"/>
</dbReference>
<keyword evidence="8" id="KW-0378">Hydrolase</keyword>
<dbReference type="Pfam" id="PF02836">
    <property type="entry name" value="Glyco_hydro_2_C"/>
    <property type="match status" value="1"/>
</dbReference>
<evidence type="ECO:0000256" key="7">
    <source>
        <dbReference type="ARBA" id="ARBA00022729"/>
    </source>
</evidence>
<evidence type="ECO:0000256" key="6">
    <source>
        <dbReference type="ARBA" id="ARBA00015707"/>
    </source>
</evidence>
<feature type="region of interest" description="Disordered" evidence="14">
    <location>
        <begin position="463"/>
        <end position="487"/>
    </location>
</feature>
<gene>
    <name evidence="18" type="ORF">LAZ67_20000433</name>
</gene>
<accession>A0ABY6LN03</accession>
<dbReference type="Gene3D" id="2.60.40.10">
    <property type="entry name" value="Immunoglobulins"/>
    <property type="match status" value="2"/>
</dbReference>
<evidence type="ECO:0000256" key="13">
    <source>
        <dbReference type="ARBA" id="ARBA00033445"/>
    </source>
</evidence>
<dbReference type="SUPFAM" id="SSF49785">
    <property type="entry name" value="Galactose-binding domain-like"/>
    <property type="match status" value="1"/>
</dbReference>
<evidence type="ECO:0000259" key="16">
    <source>
        <dbReference type="Pfam" id="PF17753"/>
    </source>
</evidence>
<dbReference type="Gene3D" id="3.20.20.80">
    <property type="entry name" value="Glycosidases"/>
    <property type="match status" value="1"/>
</dbReference>
<dbReference type="EC" id="3.2.1.25" evidence="5"/>
<keyword evidence="10" id="KW-0325">Glycoprotein</keyword>
<dbReference type="InterPro" id="IPR054593">
    <property type="entry name" value="Beta-mannosidase-like_N2"/>
</dbReference>